<dbReference type="GO" id="GO:0016705">
    <property type="term" value="F:oxidoreductase activity, acting on paired donors, with incorporation or reduction of molecular oxygen"/>
    <property type="evidence" value="ECO:0007669"/>
    <property type="project" value="InterPro"/>
</dbReference>
<dbReference type="GO" id="GO:0004497">
    <property type="term" value="F:monooxygenase activity"/>
    <property type="evidence" value="ECO:0007669"/>
    <property type="project" value="UniProtKB-KW"/>
</dbReference>
<gene>
    <name evidence="9" type="ORF">EKO04_004494</name>
</gene>
<evidence type="ECO:0000256" key="1">
    <source>
        <dbReference type="ARBA" id="ARBA00001971"/>
    </source>
</evidence>
<dbReference type="PANTHER" id="PTHR24305:SF232">
    <property type="entry name" value="P450, PUTATIVE (EUROFUNG)-RELATED"/>
    <property type="match status" value="1"/>
</dbReference>
<feature type="region of interest" description="Disordered" evidence="7">
    <location>
        <begin position="1"/>
        <end position="46"/>
    </location>
</feature>
<dbReference type="AlphaFoldDB" id="A0A8H7MJM4"/>
<dbReference type="CDD" id="cd11060">
    <property type="entry name" value="CYP57A1-like"/>
    <property type="match status" value="1"/>
</dbReference>
<name>A0A8H7MJM4_9PLEO</name>
<evidence type="ECO:0000313" key="10">
    <source>
        <dbReference type="Proteomes" id="UP000651452"/>
    </source>
</evidence>
<dbReference type="InterPro" id="IPR036396">
    <property type="entry name" value="Cyt_P450_sf"/>
</dbReference>
<evidence type="ECO:0000256" key="4">
    <source>
        <dbReference type="ARBA" id="ARBA00023004"/>
    </source>
</evidence>
<evidence type="ECO:0000256" key="3">
    <source>
        <dbReference type="ARBA" id="ARBA00022723"/>
    </source>
</evidence>
<evidence type="ECO:0000313" key="9">
    <source>
        <dbReference type="EMBL" id="KAF9697613.1"/>
    </source>
</evidence>
<comment type="cofactor">
    <cofactor evidence="1 5">
        <name>heme</name>
        <dbReference type="ChEBI" id="CHEBI:30413"/>
    </cofactor>
</comment>
<comment type="caution">
    <text evidence="9">The sequence shown here is derived from an EMBL/GenBank/DDBJ whole genome shotgun (WGS) entry which is preliminary data.</text>
</comment>
<reference evidence="9" key="2">
    <citation type="submission" date="2020-09" db="EMBL/GenBank/DDBJ databases">
        <title>Reference genome assembly for Australian Ascochyta lentis isolate Al4.</title>
        <authorList>
            <person name="Lee R.C."/>
            <person name="Farfan-Caceres L.M."/>
            <person name="Debler J.W."/>
            <person name="Williams A.H."/>
            <person name="Henares B.M."/>
        </authorList>
    </citation>
    <scope>NUCLEOTIDE SEQUENCE</scope>
    <source>
        <strain evidence="9">Al4</strain>
    </source>
</reference>
<dbReference type="PRINTS" id="PR00385">
    <property type="entry name" value="P450"/>
</dbReference>
<feature type="transmembrane region" description="Helical" evidence="8">
    <location>
        <begin position="53"/>
        <end position="70"/>
    </location>
</feature>
<dbReference type="InterPro" id="IPR050121">
    <property type="entry name" value="Cytochrome_P450_monoxygenase"/>
</dbReference>
<dbReference type="InterPro" id="IPR017972">
    <property type="entry name" value="Cyt_P450_CS"/>
</dbReference>
<dbReference type="Pfam" id="PF00067">
    <property type="entry name" value="p450"/>
    <property type="match status" value="1"/>
</dbReference>
<comment type="similarity">
    <text evidence="2 6">Belongs to the cytochrome P450 family.</text>
</comment>
<dbReference type="Proteomes" id="UP000651452">
    <property type="component" value="Unassembled WGS sequence"/>
</dbReference>
<keyword evidence="5 6" id="KW-0349">Heme</keyword>
<dbReference type="SUPFAM" id="SSF48264">
    <property type="entry name" value="Cytochrome P450"/>
    <property type="match status" value="1"/>
</dbReference>
<dbReference type="PRINTS" id="PR00463">
    <property type="entry name" value="EP450I"/>
</dbReference>
<protein>
    <recommendedName>
        <fullName evidence="11">Cytochrome P450</fullName>
    </recommendedName>
</protein>
<evidence type="ECO:0000256" key="7">
    <source>
        <dbReference type="SAM" id="MobiDB-lite"/>
    </source>
</evidence>
<sequence length="543" mass="61043">MTSISPHPDVSPWTITTVSDPGSREQQPNDIKSSLQDAQPPHRLGRNNNMGNLIPLVVALGAVALAYTFLTDPLRKIPGPLAARFSRLWMVQRSRSGNMHTTMIALHSKHGKLVRTAPNEVSISDPAAIKTIYGAGSKFRKSDWYSVWQGHRTFDLFGERDEKIHGKQRRLVSNIYSLDQLKKMEPYVDSTLTLFLERLGDVGSKGAVDMGTWAQMFAFDVIGEVTFSRRFGFLAAGKDDGSFSAIDSALISAAWIGQIPWLYWLHDFFMPYTGNYLGVNNRNGSLRQFAARECDARKGRGSDHRDMLHALMDVKEQKPDEFDDNGVLSMAASNIFAGSDTTGISIGAILYNLCKNSRCKDKLLEEIRRAVQNEGLDTTQNMPFKVGHGMPYLQACIYEALRMHPAVGMSLPRVVPQEGFEIDGTFIPAGTIIGANPWVIHRQKEVFGNDCDIFRPERWLEGDRSQMDRNFFAFGSGSRTCIGRNLSWIEMTKLVPSLLMRFDIELAHPDEKPEQHCWWFVKQEGLNMRLIPRSQKIDSPVLG</sequence>
<dbReference type="Gene3D" id="1.10.630.10">
    <property type="entry name" value="Cytochrome P450"/>
    <property type="match status" value="1"/>
</dbReference>
<organism evidence="9 10">
    <name type="scientific">Ascochyta lentis</name>
    <dbReference type="NCBI Taxonomy" id="205686"/>
    <lineage>
        <taxon>Eukaryota</taxon>
        <taxon>Fungi</taxon>
        <taxon>Dikarya</taxon>
        <taxon>Ascomycota</taxon>
        <taxon>Pezizomycotina</taxon>
        <taxon>Dothideomycetes</taxon>
        <taxon>Pleosporomycetidae</taxon>
        <taxon>Pleosporales</taxon>
        <taxon>Pleosporineae</taxon>
        <taxon>Didymellaceae</taxon>
        <taxon>Ascochyta</taxon>
    </lineage>
</organism>
<evidence type="ECO:0000256" key="2">
    <source>
        <dbReference type="ARBA" id="ARBA00010617"/>
    </source>
</evidence>
<feature type="compositionally biased region" description="Polar residues" evidence="7">
    <location>
        <begin position="13"/>
        <end position="37"/>
    </location>
</feature>
<keyword evidence="8" id="KW-0812">Transmembrane</keyword>
<dbReference type="FunFam" id="1.10.630.10:FF:000050">
    <property type="entry name" value="Cytochrome P450 monooxygenase"/>
    <property type="match status" value="1"/>
</dbReference>
<accession>A0A8H7MJM4</accession>
<evidence type="ECO:0008006" key="11">
    <source>
        <dbReference type="Google" id="ProtNLM"/>
    </source>
</evidence>
<dbReference type="PANTHER" id="PTHR24305">
    <property type="entry name" value="CYTOCHROME P450"/>
    <property type="match status" value="1"/>
</dbReference>
<keyword evidence="8" id="KW-0472">Membrane</keyword>
<feature type="binding site" description="axial binding residue" evidence="5">
    <location>
        <position position="481"/>
    </location>
    <ligand>
        <name>heme</name>
        <dbReference type="ChEBI" id="CHEBI:30413"/>
    </ligand>
    <ligandPart>
        <name>Fe</name>
        <dbReference type="ChEBI" id="CHEBI:18248"/>
    </ligandPart>
</feature>
<dbReference type="PROSITE" id="PS00086">
    <property type="entry name" value="CYTOCHROME_P450"/>
    <property type="match status" value="1"/>
</dbReference>
<keyword evidence="6" id="KW-0503">Monooxygenase</keyword>
<evidence type="ECO:0000256" key="8">
    <source>
        <dbReference type="SAM" id="Phobius"/>
    </source>
</evidence>
<dbReference type="GO" id="GO:0005506">
    <property type="term" value="F:iron ion binding"/>
    <property type="evidence" value="ECO:0007669"/>
    <property type="project" value="InterPro"/>
</dbReference>
<proteinExistence type="inferred from homology"/>
<keyword evidence="10" id="KW-1185">Reference proteome</keyword>
<dbReference type="OrthoDB" id="3934656at2759"/>
<keyword evidence="6" id="KW-0560">Oxidoreductase</keyword>
<evidence type="ECO:0000256" key="5">
    <source>
        <dbReference type="PIRSR" id="PIRSR602401-1"/>
    </source>
</evidence>
<reference evidence="9" key="1">
    <citation type="submission" date="2018-12" db="EMBL/GenBank/DDBJ databases">
        <authorList>
            <person name="Syme R.A."/>
            <person name="Farfan-Caceres L."/>
            <person name="Lichtenzveig J."/>
        </authorList>
    </citation>
    <scope>NUCLEOTIDE SEQUENCE</scope>
    <source>
        <strain evidence="9">Al4</strain>
    </source>
</reference>
<keyword evidence="8" id="KW-1133">Transmembrane helix</keyword>
<dbReference type="GO" id="GO:0020037">
    <property type="term" value="F:heme binding"/>
    <property type="evidence" value="ECO:0007669"/>
    <property type="project" value="InterPro"/>
</dbReference>
<evidence type="ECO:0000256" key="6">
    <source>
        <dbReference type="RuleBase" id="RU000461"/>
    </source>
</evidence>
<keyword evidence="4 5" id="KW-0408">Iron</keyword>
<dbReference type="InterPro" id="IPR002401">
    <property type="entry name" value="Cyt_P450_E_grp-I"/>
</dbReference>
<dbReference type="InterPro" id="IPR001128">
    <property type="entry name" value="Cyt_P450"/>
</dbReference>
<keyword evidence="3 5" id="KW-0479">Metal-binding</keyword>
<dbReference type="EMBL" id="RZGK01000007">
    <property type="protein sequence ID" value="KAF9697613.1"/>
    <property type="molecule type" value="Genomic_DNA"/>
</dbReference>